<feature type="compositionally biased region" description="Acidic residues" evidence="1">
    <location>
        <begin position="874"/>
        <end position="896"/>
    </location>
</feature>
<gene>
    <name evidence="3" type="ORF">PCHAS_0313700</name>
</gene>
<feature type="region of interest" description="Disordered" evidence="1">
    <location>
        <begin position="789"/>
        <end position="830"/>
    </location>
</feature>
<feature type="compositionally biased region" description="Basic residues" evidence="1">
    <location>
        <begin position="790"/>
        <end position="801"/>
    </location>
</feature>
<evidence type="ECO:0000313" key="4">
    <source>
        <dbReference type="Proteomes" id="UP000071118"/>
    </source>
</evidence>
<protein>
    <submittedName>
        <fullName evidence="3">Uncharacterized protein</fullName>
    </submittedName>
</protein>
<feature type="region of interest" description="Disordered" evidence="1">
    <location>
        <begin position="272"/>
        <end position="316"/>
    </location>
</feature>
<sequence>MVFFYSIYSALMKYMTNKLSYSRKQKIFVINNCLFFSFILFYISYYFFFNGLIYPAVKIVFHGSVIANQTIVYKNSILESIWLLYTSGSYFNMGVLLIFSVIIPILKFVMVTDNFYSFFKLYNLGLKFNENDKDDAKLIYYINIVNENEEFALKKFSILSSISRFQFVDVFISLFIVSSLNLYLLEAKILIGAYHFLNYCVLSTISSYLLLTFMKIKINIFKEGNIKIFSSRNENSVAGKNSDSMLCNGKRDILKKESSKIEFNKIYDSNNTKESHQWNKKNKKKSNKEDLNSDNMNVTHKKKMTSEKDDKIGHINSKYKMNDNEIKSLEEDTSAGKTTGDENMSPNKQNDCEDIDSIDGENVIEHNSYENNILCYNKLQSLNSVSYLYKVMKNNDAYIYLKKKKFNLLLRESFQKTRFNTIKVAHTFILLFLLCISIYFITSVETDMLGIYIYLNFFNFNIESVMIDYIDMLNILKLKVNQNYVFPFFFMFPFIFPLIIAVSFMLSVFFMNLYYVNFSVWYKKITAFSDELVFDPEVQNNQKITISERHNYLCIKKEIEKNDKLSNTSDELSSHNNSTITSSKSEDINTEFVYSGLLNFYFLMSSFFASICSILLHMSLGEIIAIAIIIFYQIVKHTYNLNILVLYKTDKIHFSKFILFIAFGLICFSINMYVAQWEKLVKKLQKIRKQIYLFEANRCSEIVDLNIQKNKNWTIPIYTYFFKSLIKPNQIVFKKNKKIDISEDNNTHIIRTQSSNMYDYDENRMYQNMQSSIDEETLSYLNSSSITNIRNKKKNSSKKNKNSTEDPAGVINKYNIQSKGNNDRLINSGMRKEQCGPVSFLFSEVKKRSTKLGKSNYNKKNRISVQSYEQIRDGEDDNIDDDEDGIYEEDKNENEDTESRENDPIEGGHNNSLEKSNSQNIPYIKSFVPIKSILLIQLEKLKAKKKKDRGHGSKYGDKSEPIDVTKLFYYFHILLFILIISTTLMGFFKNESVLKFNMNSVNKRLNDYFTSPNFYAFIPTSVGKCKTKKYLAKEPCYEVGRIYHEEKTFYHATLLFLQGISSINIDNIYFYYDQGKYYLTFNGYFKHIIGPLFLKLCLGSNFCPISTYAYLIGNKPTFSITIEAQCDDYAAPNYISNLVVSDLQITKIEVIKHSDIIDNVDIKLDDIQERVQEKVNAMLADHLQIIIWKNQKYDLESFVNYLISRNSLYGFSCEPYNY</sequence>
<evidence type="ECO:0000313" key="3">
    <source>
        <dbReference type="EMBL" id="VTZ67055.1"/>
    </source>
</evidence>
<dbReference type="GeneID" id="3493591"/>
<feature type="transmembrane region" description="Helical" evidence="2">
    <location>
        <begin position="196"/>
        <end position="214"/>
    </location>
</feature>
<feature type="transmembrane region" description="Helical" evidence="2">
    <location>
        <begin position="657"/>
        <end position="675"/>
    </location>
</feature>
<keyword evidence="2" id="KW-1133">Transmembrane helix</keyword>
<feature type="transmembrane region" description="Helical" evidence="2">
    <location>
        <begin position="165"/>
        <end position="184"/>
    </location>
</feature>
<keyword evidence="2" id="KW-0472">Membrane</keyword>
<keyword evidence="4" id="KW-1185">Reference proteome</keyword>
<dbReference type="PANTHER" id="PTHR34230">
    <property type="entry name" value="ASSEMBLY ABNORMAL PROTEIN 6, PUTATIVE-RELATED"/>
    <property type="match status" value="1"/>
</dbReference>
<accession>A0A4V0K2J4</accession>
<feature type="transmembrane region" description="Helical" evidence="2">
    <location>
        <begin position="27"/>
        <end position="48"/>
    </location>
</feature>
<evidence type="ECO:0000256" key="1">
    <source>
        <dbReference type="SAM" id="MobiDB-lite"/>
    </source>
</evidence>
<dbReference type="VEuPathDB" id="PlasmoDB:PCHAS_0313700"/>
<feature type="region of interest" description="Disordered" evidence="1">
    <location>
        <begin position="866"/>
        <end position="917"/>
    </location>
</feature>
<feature type="compositionally biased region" description="Basic and acidic residues" evidence="1">
    <location>
        <begin position="304"/>
        <end position="313"/>
    </location>
</feature>
<dbReference type="AlphaFoldDB" id="A0A4V0K2J4"/>
<evidence type="ECO:0000256" key="2">
    <source>
        <dbReference type="SAM" id="Phobius"/>
    </source>
</evidence>
<feature type="transmembrane region" description="Helical" evidence="2">
    <location>
        <begin position="424"/>
        <end position="442"/>
    </location>
</feature>
<reference evidence="3 4" key="1">
    <citation type="journal article" date="2014" name="BMC Biol.">
        <title>A comprehensive evaluation of rodent malaria parasite genomes and gene expression.</title>
        <authorList>
            <person name="Otto T.D."/>
            <person name="Bohme U."/>
            <person name="Jackson A.P."/>
            <person name="Hunt M."/>
            <person name="Franke-Fayard B."/>
            <person name="Hoeijmakers W.A."/>
            <person name="Religa A.A."/>
            <person name="Robertson L."/>
            <person name="Sanders M."/>
            <person name="Ogun S.A."/>
            <person name="Cunningham D."/>
            <person name="Erhart A."/>
            <person name="Billker O."/>
            <person name="Khan S.M."/>
            <person name="Stunnenberg H.G."/>
            <person name="Langhorne J."/>
            <person name="Holder A.A."/>
            <person name="Waters A.P."/>
            <person name="Newbold C.I."/>
            <person name="Pain A."/>
            <person name="Berriman M."/>
            <person name="Janse C.J."/>
        </authorList>
    </citation>
    <scope>NUCLEOTIDE SEQUENCE [LARGE SCALE GENOMIC DNA]</scope>
    <source>
        <strain evidence="3 4">AS</strain>
    </source>
</reference>
<feature type="transmembrane region" description="Helical" evidence="2">
    <location>
        <begin position="90"/>
        <end position="110"/>
    </location>
</feature>
<feature type="transmembrane region" description="Helical" evidence="2">
    <location>
        <begin position="967"/>
        <end position="988"/>
    </location>
</feature>
<dbReference type="PANTHER" id="PTHR34230:SF2">
    <property type="entry name" value="SPINDLE ASSEMBLY ABNORMAL PROTEIN 6 N-TERMINAL DOMAIN-CONTAINING PROTEIN"/>
    <property type="match status" value="1"/>
</dbReference>
<feature type="transmembrane region" description="Helical" evidence="2">
    <location>
        <begin position="448"/>
        <end position="467"/>
    </location>
</feature>
<feature type="transmembrane region" description="Helical" evidence="2">
    <location>
        <begin position="623"/>
        <end position="645"/>
    </location>
</feature>
<dbReference type="EMBL" id="LK022880">
    <property type="protein sequence ID" value="VTZ67055.1"/>
    <property type="molecule type" value="Genomic_DNA"/>
</dbReference>
<dbReference type="OrthoDB" id="377342at2759"/>
<dbReference type="KEGG" id="pcb:PCHAS_0313700"/>
<feature type="transmembrane region" description="Helical" evidence="2">
    <location>
        <begin position="592"/>
        <end position="616"/>
    </location>
</feature>
<keyword evidence="2" id="KW-0812">Transmembrane</keyword>
<organism evidence="3 4">
    <name type="scientific">Plasmodium chabaudi chabaudi</name>
    <dbReference type="NCBI Taxonomy" id="31271"/>
    <lineage>
        <taxon>Eukaryota</taxon>
        <taxon>Sar</taxon>
        <taxon>Alveolata</taxon>
        <taxon>Apicomplexa</taxon>
        <taxon>Aconoidasida</taxon>
        <taxon>Haemosporida</taxon>
        <taxon>Plasmodiidae</taxon>
        <taxon>Plasmodium</taxon>
        <taxon>Plasmodium (Vinckeia)</taxon>
    </lineage>
</organism>
<feature type="transmembrane region" description="Helical" evidence="2">
    <location>
        <begin position="488"/>
        <end position="515"/>
    </location>
</feature>
<name>A0A4V0K2J4_PLACU</name>
<dbReference type="RefSeq" id="XP_740519.2">
    <property type="nucleotide sequence ID" value="XM_735426.2"/>
</dbReference>
<dbReference type="Proteomes" id="UP000071118">
    <property type="component" value="Chromosome 3"/>
</dbReference>
<proteinExistence type="predicted"/>